<evidence type="ECO:0000313" key="1">
    <source>
        <dbReference type="EMBL" id="KAJ1172926.1"/>
    </source>
</evidence>
<dbReference type="AlphaFoldDB" id="A0AAV7T9F6"/>
<comment type="caution">
    <text evidence="1">The sequence shown here is derived from an EMBL/GenBank/DDBJ whole genome shotgun (WGS) entry which is preliminary data.</text>
</comment>
<sequence length="96" mass="10765">MEEPHKDVDMKSLLLATKGSLASIETKMDTMSLRIDVMAHKLGSHDGAIYEAEQRLSTVEDDSSTCGQRLTNMDKVLHIIAAKNWDLEVRSQHNNL</sequence>
<dbReference type="Proteomes" id="UP001066276">
    <property type="component" value="Chromosome 4_1"/>
</dbReference>
<reference evidence="1" key="1">
    <citation type="journal article" date="2022" name="bioRxiv">
        <title>Sequencing and chromosome-scale assembly of the giantPleurodeles waltlgenome.</title>
        <authorList>
            <person name="Brown T."/>
            <person name="Elewa A."/>
            <person name="Iarovenko S."/>
            <person name="Subramanian E."/>
            <person name="Araus A.J."/>
            <person name="Petzold A."/>
            <person name="Susuki M."/>
            <person name="Suzuki K.-i.T."/>
            <person name="Hayashi T."/>
            <person name="Toyoda A."/>
            <person name="Oliveira C."/>
            <person name="Osipova E."/>
            <person name="Leigh N.D."/>
            <person name="Simon A."/>
            <person name="Yun M.H."/>
        </authorList>
    </citation>
    <scope>NUCLEOTIDE SEQUENCE</scope>
    <source>
        <strain evidence="1">20211129_DDA</strain>
        <tissue evidence="1">Liver</tissue>
    </source>
</reference>
<proteinExistence type="predicted"/>
<gene>
    <name evidence="1" type="ORF">NDU88_004768</name>
</gene>
<protein>
    <submittedName>
        <fullName evidence="1">Uncharacterized protein</fullName>
    </submittedName>
</protein>
<accession>A0AAV7T9F6</accession>
<evidence type="ECO:0000313" key="2">
    <source>
        <dbReference type="Proteomes" id="UP001066276"/>
    </source>
</evidence>
<organism evidence="1 2">
    <name type="scientific">Pleurodeles waltl</name>
    <name type="common">Iberian ribbed newt</name>
    <dbReference type="NCBI Taxonomy" id="8319"/>
    <lineage>
        <taxon>Eukaryota</taxon>
        <taxon>Metazoa</taxon>
        <taxon>Chordata</taxon>
        <taxon>Craniata</taxon>
        <taxon>Vertebrata</taxon>
        <taxon>Euteleostomi</taxon>
        <taxon>Amphibia</taxon>
        <taxon>Batrachia</taxon>
        <taxon>Caudata</taxon>
        <taxon>Salamandroidea</taxon>
        <taxon>Salamandridae</taxon>
        <taxon>Pleurodelinae</taxon>
        <taxon>Pleurodeles</taxon>
    </lineage>
</organism>
<dbReference type="Gene3D" id="1.20.5.340">
    <property type="match status" value="1"/>
</dbReference>
<dbReference type="EMBL" id="JANPWB010000007">
    <property type="protein sequence ID" value="KAJ1172926.1"/>
    <property type="molecule type" value="Genomic_DNA"/>
</dbReference>
<keyword evidence="2" id="KW-1185">Reference proteome</keyword>
<name>A0AAV7T9F6_PLEWA</name>